<dbReference type="AlphaFoldDB" id="A0A9P4N5D7"/>
<keyword evidence="4" id="KW-0547">Nucleotide-binding</keyword>
<dbReference type="GO" id="GO:0140662">
    <property type="term" value="F:ATP-dependent protein folding chaperone"/>
    <property type="evidence" value="ECO:0007669"/>
    <property type="project" value="InterPro"/>
</dbReference>
<dbReference type="FunFam" id="3.30.420.40:FF:000171">
    <property type="entry name" value="Heat shock 70 kDa protein 4"/>
    <property type="match status" value="2"/>
</dbReference>
<evidence type="ECO:0000313" key="8">
    <source>
        <dbReference type="EMBL" id="KAF2265993.1"/>
    </source>
</evidence>
<dbReference type="Gene3D" id="3.30.30.30">
    <property type="match status" value="1"/>
</dbReference>
<feature type="compositionally biased region" description="Basic and acidic residues" evidence="7">
    <location>
        <begin position="681"/>
        <end position="716"/>
    </location>
</feature>
<protein>
    <submittedName>
        <fullName evidence="8">Heat shock protein Hsp88</fullName>
    </submittedName>
</protein>
<proteinExistence type="inferred from homology"/>
<keyword evidence="3" id="KW-0963">Cytoplasm</keyword>
<dbReference type="Pfam" id="PF00012">
    <property type="entry name" value="HSP70"/>
    <property type="match status" value="1"/>
</dbReference>
<feature type="compositionally biased region" description="Basic and acidic residues" evidence="7">
    <location>
        <begin position="511"/>
        <end position="535"/>
    </location>
</feature>
<dbReference type="FunFam" id="3.90.640.10:FF:000004">
    <property type="entry name" value="Heat shock 70 kDa protein 4"/>
    <property type="match status" value="1"/>
</dbReference>
<organism evidence="8 9">
    <name type="scientific">Lojkania enalia</name>
    <dbReference type="NCBI Taxonomy" id="147567"/>
    <lineage>
        <taxon>Eukaryota</taxon>
        <taxon>Fungi</taxon>
        <taxon>Dikarya</taxon>
        <taxon>Ascomycota</taxon>
        <taxon>Pezizomycotina</taxon>
        <taxon>Dothideomycetes</taxon>
        <taxon>Pleosporomycetidae</taxon>
        <taxon>Pleosporales</taxon>
        <taxon>Pleosporales incertae sedis</taxon>
        <taxon>Lojkania</taxon>
    </lineage>
</organism>
<name>A0A9P4N5D7_9PLEO</name>
<dbReference type="PROSITE" id="PS01036">
    <property type="entry name" value="HSP70_3"/>
    <property type="match status" value="1"/>
</dbReference>
<evidence type="ECO:0000256" key="1">
    <source>
        <dbReference type="ARBA" id="ARBA00004496"/>
    </source>
</evidence>
<dbReference type="GO" id="GO:0005829">
    <property type="term" value="C:cytosol"/>
    <property type="evidence" value="ECO:0007669"/>
    <property type="project" value="TreeGrafter"/>
</dbReference>
<dbReference type="Gene3D" id="1.20.1270.10">
    <property type="match status" value="1"/>
</dbReference>
<evidence type="ECO:0000256" key="4">
    <source>
        <dbReference type="ARBA" id="ARBA00022741"/>
    </source>
</evidence>
<dbReference type="PANTHER" id="PTHR45639:SF4">
    <property type="entry name" value="HSC70CB, ISOFORM G"/>
    <property type="match status" value="1"/>
</dbReference>
<dbReference type="InterPro" id="IPR013126">
    <property type="entry name" value="Hsp_70_fam"/>
</dbReference>
<feature type="region of interest" description="Disordered" evidence="7">
    <location>
        <begin position="500"/>
        <end position="566"/>
    </location>
</feature>
<dbReference type="InterPro" id="IPR043129">
    <property type="entry name" value="ATPase_NBD"/>
</dbReference>
<dbReference type="SUPFAM" id="SSF53067">
    <property type="entry name" value="Actin-like ATPase domain"/>
    <property type="match status" value="2"/>
</dbReference>
<evidence type="ECO:0000256" key="3">
    <source>
        <dbReference type="ARBA" id="ARBA00022490"/>
    </source>
</evidence>
<dbReference type="Gene3D" id="2.60.34.10">
    <property type="entry name" value="Substrate Binding Domain Of DNAk, Chain A, domain 1"/>
    <property type="match status" value="1"/>
</dbReference>
<comment type="subcellular location">
    <subcellularLocation>
        <location evidence="1">Cytoplasm</location>
    </subcellularLocation>
</comment>
<evidence type="ECO:0000313" key="9">
    <source>
        <dbReference type="Proteomes" id="UP000800093"/>
    </source>
</evidence>
<evidence type="ECO:0000256" key="5">
    <source>
        <dbReference type="ARBA" id="ARBA00022840"/>
    </source>
</evidence>
<dbReference type="Gene3D" id="3.30.420.40">
    <property type="match status" value="2"/>
</dbReference>
<feature type="region of interest" description="Disordered" evidence="7">
    <location>
        <begin position="669"/>
        <end position="723"/>
    </location>
</feature>
<dbReference type="Gene3D" id="3.90.640.10">
    <property type="entry name" value="Actin, Chain A, domain 4"/>
    <property type="match status" value="1"/>
</dbReference>
<dbReference type="InterPro" id="IPR018181">
    <property type="entry name" value="Heat_shock_70_CS"/>
</dbReference>
<keyword evidence="5" id="KW-0067">ATP-binding</keyword>
<evidence type="ECO:0000256" key="2">
    <source>
        <dbReference type="ARBA" id="ARBA00007381"/>
    </source>
</evidence>
<dbReference type="FunFam" id="1.20.1270.10:FF:000002">
    <property type="entry name" value="Heat shock 70 kDa protein 4"/>
    <property type="match status" value="1"/>
</dbReference>
<keyword evidence="6 8" id="KW-0346">Stress response</keyword>
<dbReference type="Proteomes" id="UP000800093">
    <property type="component" value="Unassembled WGS sequence"/>
</dbReference>
<reference evidence="9" key="1">
    <citation type="journal article" date="2020" name="Stud. Mycol.">
        <title>101 Dothideomycetes genomes: A test case for predicting lifestyles and emergence of pathogens.</title>
        <authorList>
            <person name="Haridas S."/>
            <person name="Albert R."/>
            <person name="Binder M."/>
            <person name="Bloem J."/>
            <person name="LaButti K."/>
            <person name="Salamov A."/>
            <person name="Andreopoulos B."/>
            <person name="Baker S."/>
            <person name="Barry K."/>
            <person name="Bills G."/>
            <person name="Bluhm B."/>
            <person name="Cannon C."/>
            <person name="Castanera R."/>
            <person name="Culley D."/>
            <person name="Daum C."/>
            <person name="Ezra D."/>
            <person name="Gonzalez J."/>
            <person name="Henrissat B."/>
            <person name="Kuo A."/>
            <person name="Liang C."/>
            <person name="Lipzen A."/>
            <person name="Lutzoni F."/>
            <person name="Magnuson J."/>
            <person name="Mondo S."/>
            <person name="Nolan M."/>
            <person name="Ohm R."/>
            <person name="Pangilinan J."/>
            <person name="Park H.-J."/>
            <person name="Ramirez L."/>
            <person name="Alfaro M."/>
            <person name="Sun H."/>
            <person name="Tritt A."/>
            <person name="Yoshinaga Y."/>
            <person name="Zwiers L.-H."/>
            <person name="Turgeon B."/>
            <person name="Goodwin S."/>
            <person name="Spatafora J."/>
            <person name="Crous P."/>
            <person name="Grigoriev I."/>
        </authorList>
    </citation>
    <scope>NUCLEOTIDE SEQUENCE [LARGE SCALE GENOMIC DNA]</scope>
    <source>
        <strain evidence="9">CBS 304.66</strain>
    </source>
</reference>
<comment type="caution">
    <text evidence="8">The sequence shown here is derived from an EMBL/GenBank/DDBJ whole genome shotgun (WGS) entry which is preliminary data.</text>
</comment>
<dbReference type="GO" id="GO:0005634">
    <property type="term" value="C:nucleus"/>
    <property type="evidence" value="ECO:0007669"/>
    <property type="project" value="TreeGrafter"/>
</dbReference>
<dbReference type="PRINTS" id="PR00301">
    <property type="entry name" value="HEATSHOCK70"/>
</dbReference>
<dbReference type="SUPFAM" id="SSF100934">
    <property type="entry name" value="Heat shock protein 70kD (HSP70), C-terminal subdomain"/>
    <property type="match status" value="1"/>
</dbReference>
<evidence type="ECO:0000256" key="6">
    <source>
        <dbReference type="ARBA" id="ARBA00023016"/>
    </source>
</evidence>
<comment type="similarity">
    <text evidence="2">Belongs to the heat shock protein 70 family.</text>
</comment>
<sequence>MSVVGVDLGTLNTVIAVARNRGVDVITNEVSNRATPTLVGFGPKSRYIGETAKNQEVSNLKNTVSSFTRLAGRSLNDPDVQVEKDFVSAALVDINGQVGAEVSYLGKKEKFTATQITAAFLTKVKQTASAELKLPVSDVVLSVPVWYTDAQRRAILDASEIAGLKCLRLINDTTATALGYGITKTDLPPPEEKPRRIVFVDIGHSNYTASVVEFKKGELAVKSSAWDRHFGGRYIDKAMVDHFAKEFKEKFKIDVNENSKARFRVQVAVEKLKKVLSANTFAPINIESVMNDIDVRGQMKREELEELIKSMLDRVTIPIEQALADAKLKKEDIDGIEMVGGSTRVPAIKTAIQNYFGKTLSFTLNQDEAVARGCAFSCAILSPVFRVRDFSVHDQVNYPIEFTWEKSDDIPDEDTSLTVFNKGNVMPSTKILTFYRKHPFDLEAKYAKPEMLPGKTNPWIGRFSVKGVKEDSKGDFMICKLKARLNVHGVLNVESGYYVEETEVEEPVPEPPKEEKKDGEAMDVDSKETKEEPPKMRKVKKQQRKGDLPLSAGTASLDQASKDAAAERENQMIMEDKLVADTENQKNELESFIYELKDKIISVYSEFASDDEKSKLSAKLETIEDWLYDEGDDATKGQYIGKMEEIRSIAGPIIQRYNDKIEEERQAVLKKQQEAAAAKQAEIERKKREEEAKKQAEAEQQAKDTEMSDADAVKPDEVEEPSA</sequence>
<evidence type="ECO:0000256" key="7">
    <source>
        <dbReference type="SAM" id="MobiDB-lite"/>
    </source>
</evidence>
<gene>
    <name evidence="8" type="ORF">CC78DRAFT_532075</name>
</gene>
<dbReference type="PANTHER" id="PTHR45639">
    <property type="entry name" value="HSC70CB, ISOFORM G-RELATED"/>
    <property type="match status" value="1"/>
</dbReference>
<dbReference type="InterPro" id="IPR029047">
    <property type="entry name" value="HSP70_peptide-bd_sf"/>
</dbReference>
<dbReference type="EMBL" id="ML986602">
    <property type="protein sequence ID" value="KAF2265993.1"/>
    <property type="molecule type" value="Genomic_DNA"/>
</dbReference>
<dbReference type="OrthoDB" id="434160at2759"/>
<accession>A0A9P4N5D7</accession>
<dbReference type="FunFam" id="3.30.30.30:FF:000002">
    <property type="entry name" value="Heat shock 70 kDa protein 4"/>
    <property type="match status" value="1"/>
</dbReference>
<keyword evidence="9" id="KW-1185">Reference proteome</keyword>
<dbReference type="FunFam" id="2.60.34.10:FF:000011">
    <property type="entry name" value="Heat shock protein hsp88"/>
    <property type="match status" value="1"/>
</dbReference>
<dbReference type="SUPFAM" id="SSF100920">
    <property type="entry name" value="Heat shock protein 70kD (HSP70), peptide-binding domain"/>
    <property type="match status" value="1"/>
</dbReference>
<dbReference type="GO" id="GO:0005524">
    <property type="term" value="F:ATP binding"/>
    <property type="evidence" value="ECO:0007669"/>
    <property type="project" value="UniProtKB-KW"/>
</dbReference>
<dbReference type="InterPro" id="IPR029048">
    <property type="entry name" value="HSP70_C_sf"/>
</dbReference>
<dbReference type="CDD" id="cd24094">
    <property type="entry name" value="ASKHA_NBD_HSP70_ScSse"/>
    <property type="match status" value="1"/>
</dbReference>